<proteinExistence type="predicted"/>
<gene>
    <name evidence="2" type="ORF">D4764_15G0008240</name>
</gene>
<evidence type="ECO:0000313" key="3">
    <source>
        <dbReference type="Proteomes" id="UP000324091"/>
    </source>
</evidence>
<name>A0A5C6P5E1_9TELE</name>
<evidence type="ECO:0000256" key="1">
    <source>
        <dbReference type="SAM" id="MobiDB-lite"/>
    </source>
</evidence>
<dbReference type="EMBL" id="RHFK02000007">
    <property type="protein sequence ID" value="TWW73430.1"/>
    <property type="molecule type" value="Genomic_DNA"/>
</dbReference>
<keyword evidence="3" id="KW-1185">Reference proteome</keyword>
<feature type="region of interest" description="Disordered" evidence="1">
    <location>
        <begin position="121"/>
        <end position="165"/>
    </location>
</feature>
<sequence length="264" mass="27230">MAANATLTGLSRGHGVKVGAGCTLSVEEVALAVGQEIGHSSIKSAARKNRAVVLFLEQVEQANMLVETGITGGQFVQVTPLTQPAARITLSNVPPFVSDDCGEEGHLARACPSRAVPDVATPAAESAAPDSAARSGGEASVVRCGGPRAVPDGPQMESKAEGKRSECVRVTEVSGENVEVVVEVTGDSGEAGKGTGERGVPAMVAGELGEGGMKTDEVGVSTGNHWIKHKAASDLTEPEIFRLKKHMGKARKQLRELSNKSTSL</sequence>
<feature type="compositionally biased region" description="Low complexity" evidence="1">
    <location>
        <begin position="121"/>
        <end position="133"/>
    </location>
</feature>
<evidence type="ECO:0000313" key="2">
    <source>
        <dbReference type="EMBL" id="TWW73430.1"/>
    </source>
</evidence>
<dbReference type="AlphaFoldDB" id="A0A5C6P5E1"/>
<organism evidence="2 3">
    <name type="scientific">Takifugu flavidus</name>
    <name type="common">sansaifugu</name>
    <dbReference type="NCBI Taxonomy" id="433684"/>
    <lineage>
        <taxon>Eukaryota</taxon>
        <taxon>Metazoa</taxon>
        <taxon>Chordata</taxon>
        <taxon>Craniata</taxon>
        <taxon>Vertebrata</taxon>
        <taxon>Euteleostomi</taxon>
        <taxon>Actinopterygii</taxon>
        <taxon>Neopterygii</taxon>
        <taxon>Teleostei</taxon>
        <taxon>Neoteleostei</taxon>
        <taxon>Acanthomorphata</taxon>
        <taxon>Eupercaria</taxon>
        <taxon>Tetraodontiformes</taxon>
        <taxon>Tetradontoidea</taxon>
        <taxon>Tetraodontidae</taxon>
        <taxon>Takifugu</taxon>
    </lineage>
</organism>
<dbReference type="Proteomes" id="UP000324091">
    <property type="component" value="Chromosome 15"/>
</dbReference>
<reference evidence="2 3" key="1">
    <citation type="submission" date="2019-04" db="EMBL/GenBank/DDBJ databases">
        <title>Chromosome genome assembly for Takifugu flavidus.</title>
        <authorList>
            <person name="Xiao S."/>
        </authorList>
    </citation>
    <scope>NUCLEOTIDE SEQUENCE [LARGE SCALE GENOMIC DNA]</scope>
    <source>
        <strain evidence="2">HTHZ2018</strain>
        <tissue evidence="2">Muscle</tissue>
    </source>
</reference>
<accession>A0A5C6P5E1</accession>
<protein>
    <submittedName>
        <fullName evidence="2">Uncharacterized protein</fullName>
    </submittedName>
</protein>
<comment type="caution">
    <text evidence="2">The sequence shown here is derived from an EMBL/GenBank/DDBJ whole genome shotgun (WGS) entry which is preliminary data.</text>
</comment>